<keyword evidence="2" id="KW-1185">Reference proteome</keyword>
<sequence>SIPIHPIPSPSKQYSNKTTRAIPNDPCVCFFFTRKSQQIRREVREIVQTLQQSADPPFQKFSIPFTVALKKKEKKFEFQNSKLYPFPPNFHLYNHLFRSLFKGEEKRKIELEEVGKKVLRVERD</sequence>
<feature type="non-terminal residue" evidence="1">
    <location>
        <position position="1"/>
    </location>
</feature>
<comment type="caution">
    <text evidence="1">The sequence shown here is derived from an EMBL/GenBank/DDBJ whole genome shotgun (WGS) entry which is preliminary data.</text>
</comment>
<gene>
    <name evidence="1" type="ORF">AABB24_007417</name>
</gene>
<dbReference type="Proteomes" id="UP001627284">
    <property type="component" value="Unassembled WGS sequence"/>
</dbReference>
<name>A0ABD2UP98_9SOLN</name>
<organism evidence="1 2">
    <name type="scientific">Solanum stoloniferum</name>
    <dbReference type="NCBI Taxonomy" id="62892"/>
    <lineage>
        <taxon>Eukaryota</taxon>
        <taxon>Viridiplantae</taxon>
        <taxon>Streptophyta</taxon>
        <taxon>Embryophyta</taxon>
        <taxon>Tracheophyta</taxon>
        <taxon>Spermatophyta</taxon>
        <taxon>Magnoliopsida</taxon>
        <taxon>eudicotyledons</taxon>
        <taxon>Gunneridae</taxon>
        <taxon>Pentapetalae</taxon>
        <taxon>asterids</taxon>
        <taxon>lamiids</taxon>
        <taxon>Solanales</taxon>
        <taxon>Solanaceae</taxon>
        <taxon>Solanoideae</taxon>
        <taxon>Solaneae</taxon>
        <taxon>Solanum</taxon>
    </lineage>
</organism>
<reference evidence="1 2" key="1">
    <citation type="submission" date="2024-05" db="EMBL/GenBank/DDBJ databases">
        <title>De novo assembly of an allotetraploid wild potato.</title>
        <authorList>
            <person name="Hosaka A.J."/>
        </authorList>
    </citation>
    <scope>NUCLEOTIDE SEQUENCE [LARGE SCALE GENOMIC DNA]</scope>
    <source>
        <tissue evidence="1">Young leaves</tissue>
    </source>
</reference>
<protein>
    <submittedName>
        <fullName evidence="1">Uncharacterized protein</fullName>
    </submittedName>
</protein>
<accession>A0ABD2UP98</accession>
<evidence type="ECO:0000313" key="1">
    <source>
        <dbReference type="EMBL" id="KAL3370373.1"/>
    </source>
</evidence>
<evidence type="ECO:0000313" key="2">
    <source>
        <dbReference type="Proteomes" id="UP001627284"/>
    </source>
</evidence>
<dbReference type="EMBL" id="JBJKTR010000004">
    <property type="protein sequence ID" value="KAL3370373.1"/>
    <property type="molecule type" value="Genomic_DNA"/>
</dbReference>
<dbReference type="AlphaFoldDB" id="A0ABD2UP98"/>
<proteinExistence type="predicted"/>